<gene>
    <name evidence="11" type="ORF">ACFQ0V_12600</name>
</gene>
<reference evidence="12" key="1">
    <citation type="journal article" date="2019" name="Int. J. Syst. Evol. Microbiol.">
        <title>The Global Catalogue of Microorganisms (GCM) 10K type strain sequencing project: providing services to taxonomists for standard genome sequencing and annotation.</title>
        <authorList>
            <consortium name="The Broad Institute Genomics Platform"/>
            <consortium name="The Broad Institute Genome Sequencing Center for Infectious Disease"/>
            <person name="Wu L."/>
            <person name="Ma J."/>
        </authorList>
    </citation>
    <scope>NUCLEOTIDE SEQUENCE [LARGE SCALE GENOMIC DNA]</scope>
    <source>
        <strain evidence="12">CCUG 63563</strain>
    </source>
</reference>
<evidence type="ECO:0000256" key="6">
    <source>
        <dbReference type="ARBA" id="ARBA00022989"/>
    </source>
</evidence>
<feature type="transmembrane region" description="Helical" evidence="9">
    <location>
        <begin position="21"/>
        <end position="39"/>
    </location>
</feature>
<keyword evidence="2" id="KW-0813">Transport</keyword>
<proteinExistence type="inferred from homology"/>
<dbReference type="Pfam" id="PF04290">
    <property type="entry name" value="DctQ"/>
    <property type="match status" value="1"/>
</dbReference>
<feature type="transmembrane region" description="Helical" evidence="9">
    <location>
        <begin position="132"/>
        <end position="153"/>
    </location>
</feature>
<dbReference type="InterPro" id="IPR007387">
    <property type="entry name" value="TRAP_DctQ"/>
</dbReference>
<evidence type="ECO:0000256" key="2">
    <source>
        <dbReference type="ARBA" id="ARBA00022448"/>
    </source>
</evidence>
<keyword evidence="3" id="KW-1003">Cell membrane</keyword>
<evidence type="ECO:0000256" key="3">
    <source>
        <dbReference type="ARBA" id="ARBA00022475"/>
    </source>
</evidence>
<dbReference type="RefSeq" id="WP_381014208.1">
    <property type="nucleotide sequence ID" value="NZ_JBHTJF010000043.1"/>
</dbReference>
<feature type="transmembrane region" description="Helical" evidence="9">
    <location>
        <begin position="51"/>
        <end position="68"/>
    </location>
</feature>
<evidence type="ECO:0000256" key="4">
    <source>
        <dbReference type="ARBA" id="ARBA00022519"/>
    </source>
</evidence>
<feature type="domain" description="Tripartite ATP-independent periplasmic transporters DctQ component" evidence="10">
    <location>
        <begin position="27"/>
        <end position="155"/>
    </location>
</feature>
<comment type="subcellular location">
    <subcellularLocation>
        <location evidence="1">Cell inner membrane</location>
        <topology evidence="1">Multi-pass membrane protein</topology>
    </subcellularLocation>
</comment>
<comment type="similarity">
    <text evidence="8">Belongs to the TRAP transporter small permease family.</text>
</comment>
<evidence type="ECO:0000256" key="1">
    <source>
        <dbReference type="ARBA" id="ARBA00004429"/>
    </source>
</evidence>
<feature type="transmembrane region" description="Helical" evidence="9">
    <location>
        <begin position="89"/>
        <end position="112"/>
    </location>
</feature>
<evidence type="ECO:0000256" key="9">
    <source>
        <dbReference type="SAM" id="Phobius"/>
    </source>
</evidence>
<evidence type="ECO:0000256" key="5">
    <source>
        <dbReference type="ARBA" id="ARBA00022692"/>
    </source>
</evidence>
<evidence type="ECO:0000256" key="7">
    <source>
        <dbReference type="ARBA" id="ARBA00023136"/>
    </source>
</evidence>
<dbReference type="InterPro" id="IPR055348">
    <property type="entry name" value="DctQ"/>
</dbReference>
<evidence type="ECO:0000313" key="12">
    <source>
        <dbReference type="Proteomes" id="UP001596976"/>
    </source>
</evidence>
<name>A0ABW3GZB7_9BACL</name>
<keyword evidence="7 9" id="KW-0472">Membrane</keyword>
<dbReference type="EMBL" id="JBHTJF010000043">
    <property type="protein sequence ID" value="MFD0944581.1"/>
    <property type="molecule type" value="Genomic_DNA"/>
</dbReference>
<keyword evidence="5 9" id="KW-0812">Transmembrane</keyword>
<dbReference type="PANTHER" id="PTHR35011:SF2">
    <property type="entry name" value="2,3-DIKETO-L-GULONATE TRAP TRANSPORTER SMALL PERMEASE PROTEIN YIAM"/>
    <property type="match status" value="1"/>
</dbReference>
<evidence type="ECO:0000256" key="8">
    <source>
        <dbReference type="ARBA" id="ARBA00038436"/>
    </source>
</evidence>
<organism evidence="11 12">
    <name type="scientific">Savagea faecisuis</name>
    <dbReference type="NCBI Taxonomy" id="1274803"/>
    <lineage>
        <taxon>Bacteria</taxon>
        <taxon>Bacillati</taxon>
        <taxon>Bacillota</taxon>
        <taxon>Bacilli</taxon>
        <taxon>Bacillales</taxon>
        <taxon>Caryophanaceae</taxon>
        <taxon>Savagea</taxon>
    </lineage>
</organism>
<evidence type="ECO:0000259" key="10">
    <source>
        <dbReference type="Pfam" id="PF04290"/>
    </source>
</evidence>
<sequence length="163" mass="18424">MKAVQKISDFVFRIEQAIAMLFGAVILLTLSLGVLYRYILEKPLIWSDELALFSLAWITFIGGSMGIKKKVSPSVSMLTDALRGKTKKIVELISLGLLLAFIGFMLWISIGWLTSPNIAVQQLSTLKWPKVYAYLCIPISFTFMFIHVLSQWIQVAMYKAEVK</sequence>
<accession>A0ABW3GZB7</accession>
<comment type="caution">
    <text evidence="11">The sequence shown here is derived from an EMBL/GenBank/DDBJ whole genome shotgun (WGS) entry which is preliminary data.</text>
</comment>
<keyword evidence="6 9" id="KW-1133">Transmembrane helix</keyword>
<evidence type="ECO:0000313" key="11">
    <source>
        <dbReference type="EMBL" id="MFD0944581.1"/>
    </source>
</evidence>
<keyword evidence="4" id="KW-0997">Cell inner membrane</keyword>
<keyword evidence="12" id="KW-1185">Reference proteome</keyword>
<dbReference type="Proteomes" id="UP001596976">
    <property type="component" value="Unassembled WGS sequence"/>
</dbReference>
<protein>
    <submittedName>
        <fullName evidence="11">TRAP transporter small permease</fullName>
    </submittedName>
</protein>
<dbReference type="PANTHER" id="PTHR35011">
    <property type="entry name" value="2,3-DIKETO-L-GULONATE TRAP TRANSPORTER SMALL PERMEASE PROTEIN YIAM"/>
    <property type="match status" value="1"/>
</dbReference>